<protein>
    <submittedName>
        <fullName evidence="3">Inactive nicotinamidase</fullName>
    </submittedName>
</protein>
<organism evidence="3 4">
    <name type="scientific">Canna indica</name>
    <name type="common">Indian-shot</name>
    <dbReference type="NCBI Taxonomy" id="4628"/>
    <lineage>
        <taxon>Eukaryota</taxon>
        <taxon>Viridiplantae</taxon>
        <taxon>Streptophyta</taxon>
        <taxon>Embryophyta</taxon>
        <taxon>Tracheophyta</taxon>
        <taxon>Spermatophyta</taxon>
        <taxon>Magnoliopsida</taxon>
        <taxon>Liliopsida</taxon>
        <taxon>Zingiberales</taxon>
        <taxon>Cannaceae</taxon>
        <taxon>Canna</taxon>
    </lineage>
</organism>
<proteinExistence type="inferred from homology"/>
<dbReference type="PROSITE" id="PS50127">
    <property type="entry name" value="UBC_2"/>
    <property type="match status" value="1"/>
</dbReference>
<dbReference type="InterPro" id="IPR000608">
    <property type="entry name" value="UBC"/>
</dbReference>
<dbReference type="AlphaFoldDB" id="A0AAQ3JMB1"/>
<comment type="similarity">
    <text evidence="1">Belongs to the isochorismatase family.</text>
</comment>
<dbReference type="SUPFAM" id="SSF52499">
    <property type="entry name" value="Isochorismatase-like hydrolases"/>
    <property type="match status" value="1"/>
</dbReference>
<accession>A0AAQ3JMB1</accession>
<name>A0AAQ3JMB1_9LILI</name>
<dbReference type="InterPro" id="IPR036380">
    <property type="entry name" value="Isochorismatase-like_sf"/>
</dbReference>
<dbReference type="InterPro" id="IPR016135">
    <property type="entry name" value="UBQ-conjugating_enzyme/RWD"/>
</dbReference>
<dbReference type="InterPro" id="IPR000868">
    <property type="entry name" value="Isochorismatase-like_dom"/>
</dbReference>
<dbReference type="SMART" id="SM00212">
    <property type="entry name" value="UBCc"/>
    <property type="match status" value="1"/>
</dbReference>
<dbReference type="Pfam" id="PF00179">
    <property type="entry name" value="UQ_con"/>
    <property type="match status" value="1"/>
</dbReference>
<evidence type="ECO:0000259" key="2">
    <source>
        <dbReference type="PROSITE" id="PS50127"/>
    </source>
</evidence>
<dbReference type="Gene3D" id="3.40.50.850">
    <property type="entry name" value="Isochorismatase-like"/>
    <property type="match status" value="1"/>
</dbReference>
<dbReference type="Pfam" id="PF00857">
    <property type="entry name" value="Isochorismatase"/>
    <property type="match status" value="1"/>
</dbReference>
<dbReference type="Proteomes" id="UP001327560">
    <property type="component" value="Chromosome 1"/>
</dbReference>
<dbReference type="PANTHER" id="PTHR47044">
    <property type="entry name" value="OS02G0276400 PROTEIN"/>
    <property type="match status" value="1"/>
</dbReference>
<gene>
    <name evidence="3" type="ORF">Cni_G01244</name>
</gene>
<keyword evidence="4" id="KW-1185">Reference proteome</keyword>
<reference evidence="3 4" key="1">
    <citation type="submission" date="2023-10" db="EMBL/GenBank/DDBJ databases">
        <title>Chromosome-scale genome assembly provides insights into flower coloration mechanisms of Canna indica.</title>
        <authorList>
            <person name="Li C."/>
        </authorList>
    </citation>
    <scope>NUCLEOTIDE SEQUENCE [LARGE SCALE GENOMIC DNA]</scope>
    <source>
        <tissue evidence="3">Flower</tissue>
    </source>
</reference>
<feature type="domain" description="UBC core" evidence="2">
    <location>
        <begin position="15"/>
        <end position="186"/>
    </location>
</feature>
<sequence>MHFYSDGKGPTVMGSSGAKLADGLVILDGDYKLVKTRFSAFFATSLHSLLQSCGIKSLVVARFIFPKYVFDAEVVKELITFLTKESIVAALIKQCRVSLVVSFRTKVFHQNINSNGSICLDILKEQWSPALTISKVLLSICSLLTDPSADHFLTARSCSSNLDCKGDSLCSLQVDFLNLYTKNHTNCFPELFPLDEQTISSLQDLAQVTWTAKEILFARCRMENQCTNILVNRKCMIPLYKELHLD</sequence>
<evidence type="ECO:0000313" key="3">
    <source>
        <dbReference type="EMBL" id="WOK92553.1"/>
    </source>
</evidence>
<evidence type="ECO:0000313" key="4">
    <source>
        <dbReference type="Proteomes" id="UP001327560"/>
    </source>
</evidence>
<dbReference type="Gene3D" id="3.10.110.10">
    <property type="entry name" value="Ubiquitin Conjugating Enzyme"/>
    <property type="match status" value="1"/>
</dbReference>
<evidence type="ECO:0000256" key="1">
    <source>
        <dbReference type="ARBA" id="ARBA00006336"/>
    </source>
</evidence>
<dbReference type="SUPFAM" id="SSF54495">
    <property type="entry name" value="UBC-like"/>
    <property type="match status" value="1"/>
</dbReference>
<dbReference type="EMBL" id="CP136890">
    <property type="protein sequence ID" value="WOK92553.1"/>
    <property type="molecule type" value="Genomic_DNA"/>
</dbReference>